<evidence type="ECO:0000313" key="1">
    <source>
        <dbReference type="EMBL" id="MFC7080847.1"/>
    </source>
</evidence>
<dbReference type="EMBL" id="JBHSZH010000005">
    <property type="protein sequence ID" value="MFC7080847.1"/>
    <property type="molecule type" value="Genomic_DNA"/>
</dbReference>
<dbReference type="Proteomes" id="UP001596407">
    <property type="component" value="Unassembled WGS sequence"/>
</dbReference>
<name>A0ABD5WJU4_9EURY</name>
<accession>A0ABD5WJU4</accession>
<gene>
    <name evidence="1" type="ORF">ACFQJ6_12760</name>
</gene>
<comment type="caution">
    <text evidence="1">The sequence shown here is derived from an EMBL/GenBank/DDBJ whole genome shotgun (WGS) entry which is preliminary data.</text>
</comment>
<protein>
    <submittedName>
        <fullName evidence="1">Uncharacterized protein</fullName>
    </submittedName>
</protein>
<dbReference type="AlphaFoldDB" id="A0ABD5WJU4"/>
<evidence type="ECO:0000313" key="2">
    <source>
        <dbReference type="Proteomes" id="UP001596407"/>
    </source>
</evidence>
<reference evidence="1 2" key="1">
    <citation type="journal article" date="2019" name="Int. J. Syst. Evol. Microbiol.">
        <title>The Global Catalogue of Microorganisms (GCM) 10K type strain sequencing project: providing services to taxonomists for standard genome sequencing and annotation.</title>
        <authorList>
            <consortium name="The Broad Institute Genomics Platform"/>
            <consortium name="The Broad Institute Genome Sequencing Center for Infectious Disease"/>
            <person name="Wu L."/>
            <person name="Ma J."/>
        </authorList>
    </citation>
    <scope>NUCLEOTIDE SEQUENCE [LARGE SCALE GENOMIC DNA]</scope>
    <source>
        <strain evidence="1 2">DT72</strain>
    </source>
</reference>
<proteinExistence type="predicted"/>
<keyword evidence="2" id="KW-1185">Reference proteome</keyword>
<sequence>MYRGLSRNASTLVAQALRAETQPVYEVRATVLKNFTASEAFTSFYSPLVLRLDVPRTAIAIAADHLVKHREDGSPAERDAEYRVFGDEIGTVRPRDIYLYVDEERTSLFDFLATKESFTRAEHLCYVDAIRHLAESDERITDDPGFARIADWYGTLATDEYEFAEAIEGVVNYVVGRANELPRDWNEDVAAKFGAKRI</sequence>
<organism evidence="1 2">
    <name type="scientific">Halorussus caseinilyticus</name>
    <dbReference type="NCBI Taxonomy" id="3034025"/>
    <lineage>
        <taxon>Archaea</taxon>
        <taxon>Methanobacteriati</taxon>
        <taxon>Methanobacteriota</taxon>
        <taxon>Stenosarchaea group</taxon>
        <taxon>Halobacteria</taxon>
        <taxon>Halobacteriales</taxon>
        <taxon>Haladaptataceae</taxon>
        <taxon>Halorussus</taxon>
    </lineage>
</organism>
<dbReference type="RefSeq" id="WP_382209875.1">
    <property type="nucleotide sequence ID" value="NZ_JBHSZH010000005.1"/>
</dbReference>